<name>A0A8D8ZX03_9HEMI</name>
<evidence type="ECO:0000313" key="1">
    <source>
        <dbReference type="EMBL" id="CAG6755494.1"/>
    </source>
</evidence>
<dbReference type="EMBL" id="HBUF01542208">
    <property type="protein sequence ID" value="CAG6755494.1"/>
    <property type="molecule type" value="Transcribed_RNA"/>
</dbReference>
<proteinExistence type="predicted"/>
<accession>A0A8D8ZX03</accession>
<sequence length="106" mass="11316">MAFQKVPSPQSQSLRSQQLQTPDQLYPIFHLFSSLLPSLPSSLSSSPTPLMVNGVPAPMVGECPVPPMLAVTTSGAPHTTIITLPLQCGRWLLAILIASSIPLTRN</sequence>
<dbReference type="AlphaFoldDB" id="A0A8D8ZX03"/>
<protein>
    <submittedName>
        <fullName evidence="1">Uncharacterized protein</fullName>
    </submittedName>
</protein>
<organism evidence="1">
    <name type="scientific">Cacopsylla melanoneura</name>
    <dbReference type="NCBI Taxonomy" id="428564"/>
    <lineage>
        <taxon>Eukaryota</taxon>
        <taxon>Metazoa</taxon>
        <taxon>Ecdysozoa</taxon>
        <taxon>Arthropoda</taxon>
        <taxon>Hexapoda</taxon>
        <taxon>Insecta</taxon>
        <taxon>Pterygota</taxon>
        <taxon>Neoptera</taxon>
        <taxon>Paraneoptera</taxon>
        <taxon>Hemiptera</taxon>
        <taxon>Sternorrhyncha</taxon>
        <taxon>Psylloidea</taxon>
        <taxon>Psyllidae</taxon>
        <taxon>Psyllinae</taxon>
        <taxon>Cacopsylla</taxon>
    </lineage>
</organism>
<reference evidence="1" key="1">
    <citation type="submission" date="2021-05" db="EMBL/GenBank/DDBJ databases">
        <authorList>
            <person name="Alioto T."/>
            <person name="Alioto T."/>
            <person name="Gomez Garrido J."/>
        </authorList>
    </citation>
    <scope>NUCLEOTIDE SEQUENCE</scope>
</reference>